<dbReference type="EMBL" id="JACHLK010000019">
    <property type="protein sequence ID" value="MBB6563440.1"/>
    <property type="molecule type" value="Genomic_DNA"/>
</dbReference>
<keyword evidence="2" id="KW-1185">Reference proteome</keyword>
<comment type="caution">
    <text evidence="1">The sequence shown here is derived from an EMBL/GenBank/DDBJ whole genome shotgun (WGS) entry which is preliminary data.</text>
</comment>
<accession>A0A7X0PK51</accession>
<dbReference type="AlphaFoldDB" id="A0A7X0PK51"/>
<name>A0A7X0PK51_9BURK</name>
<dbReference type="InterPro" id="IPR009467">
    <property type="entry name" value="Glycolipid-bd_prot_put"/>
</dbReference>
<dbReference type="RefSeq" id="WP_184864488.1">
    <property type="nucleotide sequence ID" value="NZ_JACHLK010000019.1"/>
</dbReference>
<dbReference type="Proteomes" id="UP000575083">
    <property type="component" value="Unassembled WGS sequence"/>
</dbReference>
<organism evidence="1 2">
    <name type="scientific">Acidovorax soli</name>
    <dbReference type="NCBI Taxonomy" id="592050"/>
    <lineage>
        <taxon>Bacteria</taxon>
        <taxon>Pseudomonadati</taxon>
        <taxon>Pseudomonadota</taxon>
        <taxon>Betaproteobacteria</taxon>
        <taxon>Burkholderiales</taxon>
        <taxon>Comamonadaceae</taxon>
        <taxon>Acidovorax</taxon>
    </lineage>
</organism>
<gene>
    <name evidence="1" type="ORF">HNP48_006160</name>
</gene>
<dbReference type="Pfam" id="PF06475">
    <property type="entry name" value="Glycolipid_bind"/>
    <property type="match status" value="1"/>
</dbReference>
<evidence type="ECO:0000313" key="1">
    <source>
        <dbReference type="EMBL" id="MBB6563440.1"/>
    </source>
</evidence>
<protein>
    <recommendedName>
        <fullName evidence="3">Glycolipid-binding</fullName>
    </recommendedName>
</protein>
<sequence length="218" mass="23925">MPKPDTPRTTVVAAAAAAPHHTFFWRRLYSPGSEVCRVYQRADVGWDLRGMAVFHDEGRACDLGYEVSVDAHWVTLAAQVRGHCGDRSVDLHFHPGPDGQWRVGQGSEPDADTGVSAHACPDIDLNFSPATNMIAIRRMALQVGQQAQAPAAWLSFPDLRLQELPQVYRRVDAVRYQYDAPTVGYSGVLEVCEHGAVVHYPELFSRLGVGASSLSMPD</sequence>
<evidence type="ECO:0000313" key="2">
    <source>
        <dbReference type="Proteomes" id="UP000575083"/>
    </source>
</evidence>
<dbReference type="SUPFAM" id="SSF159275">
    <property type="entry name" value="PA1994-like"/>
    <property type="match status" value="1"/>
</dbReference>
<proteinExistence type="predicted"/>
<reference evidence="1 2" key="1">
    <citation type="submission" date="2020-08" db="EMBL/GenBank/DDBJ databases">
        <title>Functional genomics of gut bacteria from endangered species of beetles.</title>
        <authorList>
            <person name="Carlos-Shanley C."/>
        </authorList>
    </citation>
    <scope>NUCLEOTIDE SEQUENCE [LARGE SCALE GENOMIC DNA]</scope>
    <source>
        <strain evidence="1 2">S00198</strain>
    </source>
</reference>
<evidence type="ECO:0008006" key="3">
    <source>
        <dbReference type="Google" id="ProtNLM"/>
    </source>
</evidence>